<organism evidence="2 3">
    <name type="scientific">Gossypium arboreum</name>
    <name type="common">Tree cotton</name>
    <name type="synonym">Gossypium nanking</name>
    <dbReference type="NCBI Taxonomy" id="29729"/>
    <lineage>
        <taxon>Eukaryota</taxon>
        <taxon>Viridiplantae</taxon>
        <taxon>Streptophyta</taxon>
        <taxon>Embryophyta</taxon>
        <taxon>Tracheophyta</taxon>
        <taxon>Spermatophyta</taxon>
        <taxon>Magnoliopsida</taxon>
        <taxon>eudicotyledons</taxon>
        <taxon>Gunneridae</taxon>
        <taxon>Pentapetalae</taxon>
        <taxon>rosids</taxon>
        <taxon>malvids</taxon>
        <taxon>Malvales</taxon>
        <taxon>Malvaceae</taxon>
        <taxon>Malvoideae</taxon>
        <taxon>Gossypium</taxon>
    </lineage>
</organism>
<dbReference type="Proteomes" id="UP000032142">
    <property type="component" value="Unassembled WGS sequence"/>
</dbReference>
<reference evidence="3" key="1">
    <citation type="submission" date="2014-09" db="EMBL/GenBank/DDBJ databases">
        <authorList>
            <person name="Mudge J."/>
            <person name="Ramaraj T."/>
            <person name="Lindquist I.E."/>
            <person name="Bharti A.K."/>
            <person name="Sundararajan A."/>
            <person name="Cameron C.T."/>
            <person name="Woodward J.E."/>
            <person name="May G.D."/>
            <person name="Brubaker C."/>
            <person name="Broadhvest J."/>
            <person name="Wilkins T.A."/>
        </authorList>
    </citation>
    <scope>NUCLEOTIDE SEQUENCE</scope>
    <source>
        <strain evidence="3">cv. AKA8401</strain>
    </source>
</reference>
<dbReference type="EMBL" id="JRRC01259437">
    <property type="protein sequence ID" value="KHG02340.1"/>
    <property type="molecule type" value="Genomic_DNA"/>
</dbReference>
<name>A0A0B0MNN2_GOSAR</name>
<evidence type="ECO:0000256" key="1">
    <source>
        <dbReference type="SAM" id="MobiDB-lite"/>
    </source>
</evidence>
<feature type="region of interest" description="Disordered" evidence="1">
    <location>
        <begin position="24"/>
        <end position="58"/>
    </location>
</feature>
<dbReference type="AlphaFoldDB" id="A0A0B0MNN2"/>
<accession>A0A0B0MNN2</accession>
<evidence type="ECO:0000313" key="2">
    <source>
        <dbReference type="EMBL" id="KHG02340.1"/>
    </source>
</evidence>
<proteinExistence type="predicted"/>
<keyword evidence="3" id="KW-1185">Reference proteome</keyword>
<comment type="caution">
    <text evidence="2">The sequence shown here is derived from an EMBL/GenBank/DDBJ whole genome shotgun (WGS) entry which is preliminary data.</text>
</comment>
<evidence type="ECO:0000313" key="3">
    <source>
        <dbReference type="Proteomes" id="UP000032142"/>
    </source>
</evidence>
<protein>
    <submittedName>
        <fullName evidence="2">Uncharacterized protein</fullName>
    </submittedName>
</protein>
<sequence length="87" mass="9230">MCANIPSIRDPLELALHVVQGSHGGSNLENSTSISKHHPYFDCDEEDGSRPLRGGRGPCLPPGFTPGLEAAVAEASRVSAENFIVFV</sequence>
<feature type="compositionally biased region" description="Polar residues" evidence="1">
    <location>
        <begin position="25"/>
        <end position="34"/>
    </location>
</feature>
<gene>
    <name evidence="2" type="ORF">F383_26340</name>
</gene>